<dbReference type="SUPFAM" id="SSF56300">
    <property type="entry name" value="Metallo-dependent phosphatases"/>
    <property type="match status" value="1"/>
</dbReference>
<evidence type="ECO:0000256" key="2">
    <source>
        <dbReference type="ARBA" id="ARBA00022801"/>
    </source>
</evidence>
<evidence type="ECO:0000313" key="5">
    <source>
        <dbReference type="EMBL" id="HIU39258.1"/>
    </source>
</evidence>
<dbReference type="EMBL" id="DVMS01000177">
    <property type="protein sequence ID" value="HIU39258.1"/>
    <property type="molecule type" value="Genomic_DNA"/>
</dbReference>
<dbReference type="InterPro" id="IPR051158">
    <property type="entry name" value="Metallophosphoesterase_sf"/>
</dbReference>
<dbReference type="InterPro" id="IPR029052">
    <property type="entry name" value="Metallo-depent_PP-like"/>
</dbReference>
<dbReference type="Gene3D" id="3.60.21.10">
    <property type="match status" value="1"/>
</dbReference>
<dbReference type="Pfam" id="PF00149">
    <property type="entry name" value="Metallophos"/>
    <property type="match status" value="1"/>
</dbReference>
<keyword evidence="3" id="KW-0472">Membrane</keyword>
<feature type="transmembrane region" description="Helical" evidence="3">
    <location>
        <begin position="108"/>
        <end position="126"/>
    </location>
</feature>
<reference evidence="5" key="1">
    <citation type="submission" date="2020-10" db="EMBL/GenBank/DDBJ databases">
        <authorList>
            <person name="Gilroy R."/>
        </authorList>
    </citation>
    <scope>NUCLEOTIDE SEQUENCE</scope>
    <source>
        <strain evidence="5">17073</strain>
    </source>
</reference>
<accession>A0A9D1ILF3</accession>
<evidence type="ECO:0000259" key="4">
    <source>
        <dbReference type="Pfam" id="PF00149"/>
    </source>
</evidence>
<dbReference type="PANTHER" id="PTHR31302:SF31">
    <property type="entry name" value="PHOSPHODIESTERASE YAEI"/>
    <property type="match status" value="1"/>
</dbReference>
<dbReference type="PANTHER" id="PTHR31302">
    <property type="entry name" value="TRANSMEMBRANE PROTEIN WITH METALLOPHOSPHOESTERASE DOMAIN-RELATED"/>
    <property type="match status" value="1"/>
</dbReference>
<organism evidence="5 6">
    <name type="scientific">Candidatus Limisoma intestinavium</name>
    <dbReference type="NCBI Taxonomy" id="2840856"/>
    <lineage>
        <taxon>Bacteria</taxon>
        <taxon>Pseudomonadati</taxon>
        <taxon>Bacteroidota</taxon>
        <taxon>Bacteroidia</taxon>
        <taxon>Bacteroidales</taxon>
        <taxon>Candidatus Limisoma</taxon>
    </lineage>
</organism>
<feature type="non-terminal residue" evidence="5">
    <location>
        <position position="283"/>
    </location>
</feature>
<protein>
    <submittedName>
        <fullName evidence="5">Metallophosphoesterase</fullName>
    </submittedName>
</protein>
<dbReference type="GO" id="GO:0016020">
    <property type="term" value="C:membrane"/>
    <property type="evidence" value="ECO:0007669"/>
    <property type="project" value="GOC"/>
</dbReference>
<keyword evidence="3" id="KW-0812">Transmembrane</keyword>
<keyword evidence="1" id="KW-0479">Metal-binding</keyword>
<feature type="domain" description="Calcineurin-like phosphoesterase" evidence="4">
    <location>
        <begin position="152"/>
        <end position="270"/>
    </location>
</feature>
<comment type="caution">
    <text evidence="5">The sequence shown here is derived from an EMBL/GenBank/DDBJ whole genome shotgun (WGS) entry which is preliminary data.</text>
</comment>
<feature type="transmembrane region" description="Helical" evidence="3">
    <location>
        <begin position="6"/>
        <end position="24"/>
    </location>
</feature>
<feature type="transmembrane region" description="Helical" evidence="3">
    <location>
        <begin position="65"/>
        <end position="88"/>
    </location>
</feature>
<dbReference type="AlphaFoldDB" id="A0A9D1ILF3"/>
<feature type="transmembrane region" description="Helical" evidence="3">
    <location>
        <begin position="36"/>
        <end position="59"/>
    </location>
</feature>
<dbReference type="InterPro" id="IPR004843">
    <property type="entry name" value="Calcineurin-like_PHP"/>
</dbReference>
<keyword evidence="2" id="KW-0378">Hydrolase</keyword>
<dbReference type="Proteomes" id="UP000824076">
    <property type="component" value="Unassembled WGS sequence"/>
</dbReference>
<dbReference type="GO" id="GO:0009245">
    <property type="term" value="P:lipid A biosynthetic process"/>
    <property type="evidence" value="ECO:0007669"/>
    <property type="project" value="TreeGrafter"/>
</dbReference>
<dbReference type="GO" id="GO:0008758">
    <property type="term" value="F:UDP-2,3-diacylglucosamine hydrolase activity"/>
    <property type="evidence" value="ECO:0007669"/>
    <property type="project" value="TreeGrafter"/>
</dbReference>
<evidence type="ECO:0000313" key="6">
    <source>
        <dbReference type="Proteomes" id="UP000824076"/>
    </source>
</evidence>
<keyword evidence="3" id="KW-1133">Transmembrane helix</keyword>
<proteinExistence type="predicted"/>
<name>A0A9D1ILF3_9BACT</name>
<reference evidence="5" key="2">
    <citation type="journal article" date="2021" name="PeerJ">
        <title>Extensive microbial diversity within the chicken gut microbiome revealed by metagenomics and culture.</title>
        <authorList>
            <person name="Gilroy R."/>
            <person name="Ravi A."/>
            <person name="Getino M."/>
            <person name="Pursley I."/>
            <person name="Horton D.L."/>
            <person name="Alikhan N.F."/>
            <person name="Baker D."/>
            <person name="Gharbi K."/>
            <person name="Hall N."/>
            <person name="Watson M."/>
            <person name="Adriaenssens E.M."/>
            <person name="Foster-Nyarko E."/>
            <person name="Jarju S."/>
            <person name="Secka A."/>
            <person name="Antonio M."/>
            <person name="Oren A."/>
            <person name="Chaudhuri R.R."/>
            <person name="La Ragione R."/>
            <person name="Hildebrand F."/>
            <person name="Pallen M.J."/>
        </authorList>
    </citation>
    <scope>NUCLEOTIDE SEQUENCE</scope>
    <source>
        <strain evidence="5">17073</strain>
    </source>
</reference>
<dbReference type="GO" id="GO:0046872">
    <property type="term" value="F:metal ion binding"/>
    <property type="evidence" value="ECO:0007669"/>
    <property type="project" value="UniProtKB-KW"/>
</dbReference>
<gene>
    <name evidence="5" type="ORF">IAD18_06295</name>
</gene>
<evidence type="ECO:0000256" key="3">
    <source>
        <dbReference type="SAM" id="Phobius"/>
    </source>
</evidence>
<sequence>MRFAIIAFLLVAVVASILSDWLIYRDLCFLKKKKKLRIAHLVFATLLYCLLLAAFISLLTPVNSMLFTGWCIFIFLSVFVAKFLYIIFRGISAIPVLFKHKAWKSVQIAGFAVSVACFILLWWNAIVTPRQFDINEVTIESAKLPAAFNGYRIVQFSDLHVGTFGNSRSIPMRLVEKINALKPDLIVFTGDIVNNRSSELIPFIPSLRNLEAKDGIVSILGNHDYGDYAKWKTESAKRDNLDWLVRIEEDSLNWRLLRNEHFFLKNGNDSIAIIGVENWGEPP</sequence>
<evidence type="ECO:0000256" key="1">
    <source>
        <dbReference type="ARBA" id="ARBA00022723"/>
    </source>
</evidence>